<dbReference type="AlphaFoldDB" id="A0A7X0EY04"/>
<feature type="domain" description="N-acetyltransferase" evidence="3">
    <location>
        <begin position="78"/>
        <end position="181"/>
    </location>
</feature>
<dbReference type="PROSITE" id="PS51186">
    <property type="entry name" value="GNAT"/>
    <property type="match status" value="1"/>
</dbReference>
<dbReference type="PANTHER" id="PTHR43877:SF2">
    <property type="entry name" value="AMINOALKYLPHOSPHONATE N-ACETYLTRANSFERASE-RELATED"/>
    <property type="match status" value="1"/>
</dbReference>
<keyword evidence="5" id="KW-1185">Reference proteome</keyword>
<dbReference type="CDD" id="cd04301">
    <property type="entry name" value="NAT_SF"/>
    <property type="match status" value="1"/>
</dbReference>
<dbReference type="InterPro" id="IPR050832">
    <property type="entry name" value="Bact_Acetyltransf"/>
</dbReference>
<dbReference type="SUPFAM" id="SSF55729">
    <property type="entry name" value="Acyl-CoA N-acyltransferases (Nat)"/>
    <property type="match status" value="1"/>
</dbReference>
<accession>A0A7X0EY04</accession>
<dbReference type="Gene3D" id="3.40.630.30">
    <property type="match status" value="1"/>
</dbReference>
<organism evidence="4 5">
    <name type="scientific">Nonomuraea muscovyensis</name>
    <dbReference type="NCBI Taxonomy" id="1124761"/>
    <lineage>
        <taxon>Bacteria</taxon>
        <taxon>Bacillati</taxon>
        <taxon>Actinomycetota</taxon>
        <taxon>Actinomycetes</taxon>
        <taxon>Streptosporangiales</taxon>
        <taxon>Streptosporangiaceae</taxon>
        <taxon>Nonomuraea</taxon>
    </lineage>
</organism>
<name>A0A7X0EY04_9ACTN</name>
<evidence type="ECO:0000256" key="2">
    <source>
        <dbReference type="ARBA" id="ARBA00023315"/>
    </source>
</evidence>
<dbReference type="InterPro" id="IPR016181">
    <property type="entry name" value="Acyl_CoA_acyltransferase"/>
</dbReference>
<dbReference type="InterPro" id="IPR000182">
    <property type="entry name" value="GNAT_dom"/>
</dbReference>
<dbReference type="Proteomes" id="UP000583800">
    <property type="component" value="Unassembled WGS sequence"/>
</dbReference>
<evidence type="ECO:0000259" key="3">
    <source>
        <dbReference type="PROSITE" id="PS51186"/>
    </source>
</evidence>
<gene>
    <name evidence="4" type="ORF">FHU36_004698</name>
</gene>
<dbReference type="PANTHER" id="PTHR43877">
    <property type="entry name" value="AMINOALKYLPHOSPHONATE N-ACETYLTRANSFERASE-RELATED-RELATED"/>
    <property type="match status" value="1"/>
</dbReference>
<evidence type="ECO:0000313" key="4">
    <source>
        <dbReference type="EMBL" id="MBB6348153.1"/>
    </source>
</evidence>
<dbReference type="RefSeq" id="WP_185085971.1">
    <property type="nucleotide sequence ID" value="NZ_JACHJB010000002.1"/>
</dbReference>
<reference evidence="4 5" key="1">
    <citation type="submission" date="2020-08" db="EMBL/GenBank/DDBJ databases">
        <title>Sequencing the genomes of 1000 actinobacteria strains.</title>
        <authorList>
            <person name="Klenk H.-P."/>
        </authorList>
    </citation>
    <scope>NUCLEOTIDE SEQUENCE [LARGE SCALE GENOMIC DNA]</scope>
    <source>
        <strain evidence="4 5">DSM 45913</strain>
    </source>
</reference>
<proteinExistence type="predicted"/>
<evidence type="ECO:0000256" key="1">
    <source>
        <dbReference type="ARBA" id="ARBA00022679"/>
    </source>
</evidence>
<protein>
    <submittedName>
        <fullName evidence="4">GNAT superfamily N-acetyltransferase</fullName>
    </submittedName>
</protein>
<dbReference type="EMBL" id="JACHJB010000002">
    <property type="protein sequence ID" value="MBB6348153.1"/>
    <property type="molecule type" value="Genomic_DNA"/>
</dbReference>
<dbReference type="Pfam" id="PF00583">
    <property type="entry name" value="Acetyltransf_1"/>
    <property type="match status" value="1"/>
</dbReference>
<dbReference type="GO" id="GO:0016747">
    <property type="term" value="F:acyltransferase activity, transferring groups other than amino-acyl groups"/>
    <property type="evidence" value="ECO:0007669"/>
    <property type="project" value="InterPro"/>
</dbReference>
<comment type="caution">
    <text evidence="4">The sequence shown here is derived from an EMBL/GenBank/DDBJ whole genome shotgun (WGS) entry which is preliminary data.</text>
</comment>
<sequence length="187" mass="19259">MHHPITRLAAGDFRDDVTGLAGLLADVVAGGASLGFVLPFGRAEAAAWWRAQEPAVADGGLRLWVARASQGVTGPTGIVGVIGLALERKPNGGHRAEIVKLMVHPGARGHGLGRALLGTAEWAAAEAGVTLLLLDTETGSTADRLYPAAGWARYGVVPGYAADPAGSLKDCSFYYKRLGAPARPTAV</sequence>
<keyword evidence="2" id="KW-0012">Acyltransferase</keyword>
<evidence type="ECO:0000313" key="5">
    <source>
        <dbReference type="Proteomes" id="UP000583800"/>
    </source>
</evidence>
<keyword evidence="1 4" id="KW-0808">Transferase</keyword>